<dbReference type="InterPro" id="IPR012923">
    <property type="entry name" value="Csm3"/>
</dbReference>
<reference evidence="10 11" key="1">
    <citation type="submission" date="2013-11" db="EMBL/GenBank/DDBJ databases">
        <title>The Damaraland mole rat (Fukomys damarensis) genome and evolution of African mole rats.</title>
        <authorList>
            <person name="Gladyshev V.N."/>
            <person name="Fang X."/>
        </authorList>
    </citation>
    <scope>NUCLEOTIDE SEQUENCE [LARGE SCALE GENOMIC DNA]</scope>
    <source>
        <tissue evidence="10">Liver</tissue>
    </source>
</reference>
<dbReference type="InterPro" id="IPR040038">
    <property type="entry name" value="TIPIN/Csm3/Swi3"/>
</dbReference>
<dbReference type="GO" id="GO:0003677">
    <property type="term" value="F:DNA binding"/>
    <property type="evidence" value="ECO:0007669"/>
    <property type="project" value="TreeGrafter"/>
</dbReference>
<evidence type="ECO:0000256" key="4">
    <source>
        <dbReference type="ARBA" id="ARBA00022763"/>
    </source>
</evidence>
<dbReference type="Proteomes" id="UP000028990">
    <property type="component" value="Unassembled WGS sequence"/>
</dbReference>
<evidence type="ECO:0000256" key="5">
    <source>
        <dbReference type="ARBA" id="ARBA00023242"/>
    </source>
</evidence>
<dbReference type="STRING" id="885580.ENSFDAP00000011448"/>
<keyword evidence="4 7" id="KW-0227">DNA damage</keyword>
<sequence>MASRGSQANGSEAPRPITRKYVTGARRALSGALCCSRHEGYLRREGVRSFVLLPAAAAPLHPRPEEKMIEPQENGLIDLPDYEHIEDETFPPFPPPASLQRDGEEVEPDEESGSREPVPVPPKRTVKRNIPRLDAQRLISERGLPALRHVFDKTKFKGKGHEAEDLKTLIRHMEHWAHRLFPKLRFEDFIDRVEYLGNKKEVQTCLKRIRLDLPILHEDFVSNSDEVGENNGLSVTATELDPFLTNSAGGEKLASEVRSSLTEEQQQRIERNKQLALGRRQAKLLSNSQAPENDTSMDTHGTQAVEVHAGEEQEEVNRDIVHTPCCDASPSAAGEEEVKLEQTQLDQS</sequence>
<dbReference type="PANTHER" id="PTHR13220:SF11">
    <property type="entry name" value="TIMELESS-INTERACTING PROTEIN"/>
    <property type="match status" value="1"/>
</dbReference>
<evidence type="ECO:0000313" key="10">
    <source>
        <dbReference type="EMBL" id="KFO25134.1"/>
    </source>
</evidence>
<feature type="region of interest" description="Disordered" evidence="8">
    <location>
        <begin position="311"/>
        <end position="348"/>
    </location>
</feature>
<dbReference type="GO" id="GO:0000076">
    <property type="term" value="P:DNA replication checkpoint signaling"/>
    <property type="evidence" value="ECO:0007669"/>
    <property type="project" value="UniProtKB-UniRule"/>
</dbReference>
<dbReference type="GO" id="GO:0031297">
    <property type="term" value="P:replication fork processing"/>
    <property type="evidence" value="ECO:0007669"/>
    <property type="project" value="UniProtKB-UniRule"/>
</dbReference>
<keyword evidence="5 7" id="KW-0539">Nucleus</keyword>
<evidence type="ECO:0000256" key="8">
    <source>
        <dbReference type="SAM" id="MobiDB-lite"/>
    </source>
</evidence>
<evidence type="ECO:0000256" key="6">
    <source>
        <dbReference type="ARBA" id="ARBA00023306"/>
    </source>
</evidence>
<name>A0A091CZ91_FUKDA</name>
<gene>
    <name evidence="10" type="ORF">H920_13460</name>
</gene>
<accession>A0A091CZ91</accession>
<evidence type="ECO:0000313" key="11">
    <source>
        <dbReference type="Proteomes" id="UP000028990"/>
    </source>
</evidence>
<feature type="domain" description="Chromosome segregation in meiosis protein 3" evidence="9">
    <location>
        <begin position="133"/>
        <end position="212"/>
    </location>
</feature>
<evidence type="ECO:0000256" key="2">
    <source>
        <dbReference type="ARBA" id="ARBA00006075"/>
    </source>
</evidence>
<keyword evidence="11" id="KW-1185">Reference proteome</keyword>
<evidence type="ECO:0000256" key="7">
    <source>
        <dbReference type="RuleBase" id="RU366049"/>
    </source>
</evidence>
<evidence type="ECO:0000256" key="3">
    <source>
        <dbReference type="ARBA" id="ARBA00018750"/>
    </source>
</evidence>
<comment type="similarity">
    <text evidence="2 7">Belongs to the CSM3 family.</text>
</comment>
<feature type="compositionally biased region" description="Basic and acidic residues" evidence="8">
    <location>
        <begin position="311"/>
        <end position="321"/>
    </location>
</feature>
<dbReference type="PANTHER" id="PTHR13220">
    <property type="entry name" value="TIMELESS INTERACTING-RELATED"/>
    <property type="match status" value="1"/>
</dbReference>
<organism evidence="10 11">
    <name type="scientific">Fukomys damarensis</name>
    <name type="common">Damaraland mole rat</name>
    <name type="synonym">Cryptomys damarensis</name>
    <dbReference type="NCBI Taxonomy" id="885580"/>
    <lineage>
        <taxon>Eukaryota</taxon>
        <taxon>Metazoa</taxon>
        <taxon>Chordata</taxon>
        <taxon>Craniata</taxon>
        <taxon>Vertebrata</taxon>
        <taxon>Euteleostomi</taxon>
        <taxon>Mammalia</taxon>
        <taxon>Eutheria</taxon>
        <taxon>Euarchontoglires</taxon>
        <taxon>Glires</taxon>
        <taxon>Rodentia</taxon>
        <taxon>Hystricomorpha</taxon>
        <taxon>Bathyergidae</taxon>
        <taxon>Fukomys</taxon>
    </lineage>
</organism>
<evidence type="ECO:0000259" key="9">
    <source>
        <dbReference type="Pfam" id="PF07962"/>
    </source>
</evidence>
<dbReference type="Pfam" id="PF07962">
    <property type="entry name" value="Swi3"/>
    <property type="match status" value="1"/>
</dbReference>
<dbReference type="GO" id="GO:0006974">
    <property type="term" value="P:DNA damage response"/>
    <property type="evidence" value="ECO:0007669"/>
    <property type="project" value="UniProtKB-KW"/>
</dbReference>
<dbReference type="eggNOG" id="KOG3004">
    <property type="taxonomic scope" value="Eukaryota"/>
</dbReference>
<dbReference type="EMBL" id="KN123400">
    <property type="protein sequence ID" value="KFO25134.1"/>
    <property type="molecule type" value="Genomic_DNA"/>
</dbReference>
<keyword evidence="6 7" id="KW-0131">Cell cycle</keyword>
<dbReference type="GO" id="GO:0043111">
    <property type="term" value="P:replication fork arrest"/>
    <property type="evidence" value="ECO:0007669"/>
    <property type="project" value="TreeGrafter"/>
</dbReference>
<proteinExistence type="inferred from homology"/>
<feature type="region of interest" description="Disordered" evidence="8">
    <location>
        <begin position="85"/>
        <end position="125"/>
    </location>
</feature>
<dbReference type="AlphaFoldDB" id="A0A091CZ91"/>
<protein>
    <recommendedName>
        <fullName evidence="3 7">TIMELESS-interacting protein</fullName>
    </recommendedName>
</protein>
<comment type="function">
    <text evidence="7">Plays an important role in the control of DNA replication and the maintenance of replication fork stability.</text>
</comment>
<evidence type="ECO:0000256" key="1">
    <source>
        <dbReference type="ARBA" id="ARBA00004123"/>
    </source>
</evidence>
<comment type="subcellular location">
    <subcellularLocation>
        <location evidence="1 7">Nucleus</location>
    </subcellularLocation>
</comment>
<dbReference type="GO" id="GO:0031298">
    <property type="term" value="C:replication fork protection complex"/>
    <property type="evidence" value="ECO:0007669"/>
    <property type="project" value="TreeGrafter"/>
</dbReference>